<keyword evidence="1" id="KW-0812">Transmembrane</keyword>
<dbReference type="PANTHER" id="PTHR33927">
    <property type="entry name" value="TRANSMEMBRANE PROTEIN"/>
    <property type="match status" value="1"/>
</dbReference>
<name>A0A5E7I552_PSEFL</name>
<dbReference type="RefSeq" id="WP_150647228.1">
    <property type="nucleotide sequence ID" value="NZ_CABVIN010000001.1"/>
</dbReference>
<feature type="transmembrane region" description="Helical" evidence="1">
    <location>
        <begin position="68"/>
        <end position="91"/>
    </location>
</feature>
<protein>
    <submittedName>
        <fullName evidence="2">Uncharacterized protein</fullName>
    </submittedName>
</protein>
<accession>A0A5E7I552</accession>
<dbReference type="InterPro" id="IPR039261">
    <property type="entry name" value="FNR_nucleotide-bd"/>
</dbReference>
<feature type="transmembrane region" description="Helical" evidence="1">
    <location>
        <begin position="29"/>
        <end position="48"/>
    </location>
</feature>
<feature type="transmembrane region" description="Helical" evidence="1">
    <location>
        <begin position="148"/>
        <end position="171"/>
    </location>
</feature>
<feature type="transmembrane region" description="Helical" evidence="1">
    <location>
        <begin position="112"/>
        <end position="136"/>
    </location>
</feature>
<reference evidence="2 3" key="1">
    <citation type="submission" date="2019-09" db="EMBL/GenBank/DDBJ databases">
        <authorList>
            <person name="Chandra G."/>
            <person name="Truman W A."/>
        </authorList>
    </citation>
    <scope>NUCLEOTIDE SEQUENCE [LARGE SCALE GENOMIC DNA]</scope>
    <source>
        <strain evidence="2">PS896</strain>
    </source>
</reference>
<gene>
    <name evidence="2" type="ORF">PS896_01356</name>
</gene>
<proteinExistence type="predicted"/>
<feature type="transmembrane region" description="Helical" evidence="1">
    <location>
        <begin position="214"/>
        <end position="236"/>
    </location>
</feature>
<dbReference type="EMBL" id="CABVIN010000001">
    <property type="protein sequence ID" value="VVO71558.1"/>
    <property type="molecule type" value="Genomic_DNA"/>
</dbReference>
<dbReference type="InterPro" id="IPR052979">
    <property type="entry name" value="Adenylate-forming_domain"/>
</dbReference>
<evidence type="ECO:0000256" key="1">
    <source>
        <dbReference type="SAM" id="Phobius"/>
    </source>
</evidence>
<sequence length="444" mass="48463">MSGLASNLQMPPKRALWRRLGALPICSHYNRLVVLVFTANLAALMYGLNLGEWWTSAGVNLPTLSGLVVANLSMAILIRQQYLINLLFWLATRAPTTWPLAIRRTLAKVYHFGGLHSGGAMAAIAWFATLLGSMIWQRFAGPGGVSLALIGVSCGLFGLLLLVAIMALPGIRGRFHNAFERTHRFAGWAALLMFWAMTLMFAQEQNPALALTDVLLQSVSFWMLLLLTLSIASPWLRLRKVPISVVRSSAHAVVARFSHHTPFAGSATAISRNPLWEWHSFANIPAPAENGFRLIISRAGDWTGAFIEQVPTHVWVKGISTAGVARIETLFKSVVYVATGSGIGPVLPHLLAKQVPIRLIWSTRSPRTTYGDALVDEILAAQPDALIWDTAVSGKPDLVKLAYNAVQSFGAEAVICISNQRLTQQVVEEMEARGIPAYGAIWDS</sequence>
<evidence type="ECO:0000313" key="3">
    <source>
        <dbReference type="Proteomes" id="UP000377224"/>
    </source>
</evidence>
<keyword evidence="1" id="KW-0472">Membrane</keyword>
<dbReference type="SUPFAM" id="SSF52343">
    <property type="entry name" value="Ferredoxin reductase-like, C-terminal NADP-linked domain"/>
    <property type="match status" value="1"/>
</dbReference>
<keyword evidence="1" id="KW-1133">Transmembrane helix</keyword>
<organism evidence="2 3">
    <name type="scientific">Pseudomonas fluorescens</name>
    <dbReference type="NCBI Taxonomy" id="294"/>
    <lineage>
        <taxon>Bacteria</taxon>
        <taxon>Pseudomonadati</taxon>
        <taxon>Pseudomonadota</taxon>
        <taxon>Gammaproteobacteria</taxon>
        <taxon>Pseudomonadales</taxon>
        <taxon>Pseudomonadaceae</taxon>
        <taxon>Pseudomonas</taxon>
    </lineage>
</organism>
<evidence type="ECO:0000313" key="2">
    <source>
        <dbReference type="EMBL" id="VVO71558.1"/>
    </source>
</evidence>
<feature type="transmembrane region" description="Helical" evidence="1">
    <location>
        <begin position="183"/>
        <end position="202"/>
    </location>
</feature>
<dbReference type="AlphaFoldDB" id="A0A5E7I552"/>
<dbReference type="Proteomes" id="UP000377224">
    <property type="component" value="Unassembled WGS sequence"/>
</dbReference>
<dbReference type="PANTHER" id="PTHR33927:SF5">
    <property type="entry name" value="ENZYME, PUTATIVE (AFU_ORTHOLOGUE AFUA_8G01222)-RELATED"/>
    <property type="match status" value="1"/>
</dbReference>